<evidence type="ECO:0000256" key="1">
    <source>
        <dbReference type="SAM" id="Phobius"/>
    </source>
</evidence>
<evidence type="ECO:0000313" key="2">
    <source>
        <dbReference type="EMBL" id="ACZ39541.1"/>
    </source>
</evidence>
<dbReference type="AlphaFoldDB" id="D1C5Y9"/>
<dbReference type="Proteomes" id="UP000002027">
    <property type="component" value="Chromosome 1"/>
</dbReference>
<sequence length="128" mass="14046">MRRGWVWVTVGVLLVIFIGLFVLLYLLGGADQSPLERTRDISIIFLSLSGVLVVLLLGALVGVMVWLALLLKDKVIPLLEQLTEAAARVRGTTEFVSEEVVSPIISAYGTVAGLRAMIRTVTGRDRRR</sequence>
<dbReference type="OrthoDB" id="166442at2"/>
<keyword evidence="1" id="KW-1133">Transmembrane helix</keyword>
<reference evidence="3" key="1">
    <citation type="submission" date="2009-11" db="EMBL/GenBank/DDBJ databases">
        <title>The complete chromosome 1 of Sphaerobacter thermophilus DSM 20745.</title>
        <authorList>
            <person name="Lucas S."/>
            <person name="Copeland A."/>
            <person name="Lapidus A."/>
            <person name="Glavina del Rio T."/>
            <person name="Dalin E."/>
            <person name="Tice H."/>
            <person name="Bruce D."/>
            <person name="Goodwin L."/>
            <person name="Pitluck S."/>
            <person name="Kyrpides N."/>
            <person name="Mavromatis K."/>
            <person name="Ivanova N."/>
            <person name="Mikhailova N."/>
            <person name="LaButti K.M."/>
            <person name="Clum A."/>
            <person name="Sun H.I."/>
            <person name="Brettin T."/>
            <person name="Detter J.C."/>
            <person name="Han C."/>
            <person name="Larimer F."/>
            <person name="Land M."/>
            <person name="Hauser L."/>
            <person name="Markowitz V."/>
            <person name="Cheng J.F."/>
            <person name="Hugenholtz P."/>
            <person name="Woyke T."/>
            <person name="Wu D."/>
            <person name="Steenblock K."/>
            <person name="Schneider S."/>
            <person name="Pukall R."/>
            <person name="Goeker M."/>
            <person name="Klenk H.P."/>
            <person name="Eisen J.A."/>
        </authorList>
    </citation>
    <scope>NUCLEOTIDE SEQUENCE [LARGE SCALE GENOMIC DNA]</scope>
    <source>
        <strain evidence="3">ATCC 49802 / DSM 20745 / S 6022</strain>
    </source>
</reference>
<feature type="transmembrane region" description="Helical" evidence="1">
    <location>
        <begin position="6"/>
        <end position="29"/>
    </location>
</feature>
<reference evidence="2 3" key="2">
    <citation type="journal article" date="2010" name="Stand. Genomic Sci.">
        <title>Complete genome sequence of Desulfohalobium retbaense type strain (HR(100)).</title>
        <authorList>
            <person name="Spring S."/>
            <person name="Nolan M."/>
            <person name="Lapidus A."/>
            <person name="Glavina Del Rio T."/>
            <person name="Copeland A."/>
            <person name="Tice H."/>
            <person name="Cheng J.F."/>
            <person name="Lucas S."/>
            <person name="Land M."/>
            <person name="Chen F."/>
            <person name="Bruce D."/>
            <person name="Goodwin L."/>
            <person name="Pitluck S."/>
            <person name="Ivanova N."/>
            <person name="Mavromatis K."/>
            <person name="Mikhailova N."/>
            <person name="Pati A."/>
            <person name="Chen A."/>
            <person name="Palaniappan K."/>
            <person name="Hauser L."/>
            <person name="Chang Y.J."/>
            <person name="Jeffries C.D."/>
            <person name="Munk C."/>
            <person name="Kiss H."/>
            <person name="Chain P."/>
            <person name="Han C."/>
            <person name="Brettin T."/>
            <person name="Detter J.C."/>
            <person name="Schuler E."/>
            <person name="Goker M."/>
            <person name="Rohde M."/>
            <person name="Bristow J."/>
            <person name="Eisen J.A."/>
            <person name="Markowitz V."/>
            <person name="Hugenholtz P."/>
            <person name="Kyrpides N.C."/>
            <person name="Klenk H.P."/>
        </authorList>
    </citation>
    <scope>NUCLEOTIDE SEQUENCE [LARGE SCALE GENOMIC DNA]</scope>
    <source>
        <strain evidence="3">ATCC 49802 / DSM 20745 / S 6022</strain>
    </source>
</reference>
<keyword evidence="1" id="KW-0812">Transmembrane</keyword>
<feature type="transmembrane region" description="Helical" evidence="1">
    <location>
        <begin position="41"/>
        <end position="69"/>
    </location>
</feature>
<accession>D1C5Y9</accession>
<evidence type="ECO:0000313" key="3">
    <source>
        <dbReference type="Proteomes" id="UP000002027"/>
    </source>
</evidence>
<dbReference type="InParanoid" id="D1C5Y9"/>
<keyword evidence="1" id="KW-0472">Membrane</keyword>
<dbReference type="EMBL" id="CP001823">
    <property type="protein sequence ID" value="ACZ39541.1"/>
    <property type="molecule type" value="Genomic_DNA"/>
</dbReference>
<dbReference type="RefSeq" id="WP_012872587.1">
    <property type="nucleotide sequence ID" value="NC_013523.1"/>
</dbReference>
<gene>
    <name evidence="2" type="ordered locus">Sthe_2114</name>
</gene>
<name>D1C5Y9_SPHTD</name>
<dbReference type="eggNOG" id="ENOG5033KAI">
    <property type="taxonomic scope" value="Bacteria"/>
</dbReference>
<proteinExistence type="predicted"/>
<dbReference type="HOGENOM" id="CLU_2002830_0_0_0"/>
<keyword evidence="3" id="KW-1185">Reference proteome</keyword>
<dbReference type="KEGG" id="sti:Sthe_2114"/>
<organism evidence="2 3">
    <name type="scientific">Sphaerobacter thermophilus (strain ATCC 49802 / DSM 20745 / KCCM 41009 / NCIMB 13125 / S 6022)</name>
    <dbReference type="NCBI Taxonomy" id="479434"/>
    <lineage>
        <taxon>Bacteria</taxon>
        <taxon>Pseudomonadati</taxon>
        <taxon>Thermomicrobiota</taxon>
        <taxon>Thermomicrobia</taxon>
        <taxon>Sphaerobacterales</taxon>
        <taxon>Sphaerobacterineae</taxon>
        <taxon>Sphaerobacteraceae</taxon>
        <taxon>Sphaerobacter</taxon>
    </lineage>
</organism>
<protein>
    <submittedName>
        <fullName evidence="2">Uncharacterized protein</fullName>
    </submittedName>
</protein>